<name>A0A1X2FIK3_9MYCO</name>
<gene>
    <name evidence="5" type="ORF">AWC31_13155</name>
</gene>
<feature type="domain" description="Acyltransferase 3" evidence="3">
    <location>
        <begin position="36"/>
        <end position="370"/>
    </location>
</feature>
<feature type="transmembrane region" description="Helical" evidence="2">
    <location>
        <begin position="285"/>
        <end position="308"/>
    </location>
</feature>
<dbReference type="Proteomes" id="UP000193964">
    <property type="component" value="Unassembled WGS sequence"/>
</dbReference>
<keyword evidence="2" id="KW-0812">Transmembrane</keyword>
<evidence type="ECO:0008006" key="7">
    <source>
        <dbReference type="Google" id="ProtNLM"/>
    </source>
</evidence>
<dbReference type="InterPro" id="IPR043968">
    <property type="entry name" value="SGNH"/>
</dbReference>
<dbReference type="Pfam" id="PF19040">
    <property type="entry name" value="SGNH"/>
    <property type="match status" value="1"/>
</dbReference>
<sequence>MTDTAIPAAETKAVEAESKPVGKAGTVSAHIGGHRKDIEGMRALSILMIMVWHAGFNILPGGFVSLDVFFVISGFLITQLLVEELRTTGRLRLRRFYGRRAKRLLPAPTVVIIVTAFIALFVLPRSEWMSTAFDIIFTALYSMNWWLAAQSTDYFNQSTTQSIYEHFWSLSLEEQFYLVWPCLLAYVAMRSFQQGRRSLGPPLLIAFALIGIPSFAWSVYYSAVQPGPAYFVTTTRAWEFALGGALAMLTFTDRKLPRWLAIVTGWAGLIAIFVAARVLTPSDAYPSYLALIPCLATCAMITAGFTAGRAGPVALLGTAPMQVVGRMSYSLYLCHWPVLTLTAVALGHELSPVEGLVVVALSAIPAYLLHRYIENPIRYSRTLFRDSAHMLKAAAVATCVSLLSGMTLYMANWPPPPPFVAPTIATLAIDDGTADDGSFGGVAKPDPRSNPNSILGAGILGDPPLGDPNGAPKDTSNQIVPDPTVAGEDYIQCTQVIESSEVRTCAYGKQDSDTVVAVVGDSHANQWIPGLSKVAEANGWALVEYTKAACSFSDVLVATKDQKAYPSCNEWSAAVLDRLLTTERPTMVITTQLSKGVFVNGQLRYDPVGKDVLSDGLRRYYQALADAGIPVLVIQDSPEPQEDIADCVEQHPTKLTECSADRAAMLPADHNAEQTRAANGLPNVRLVDFNDAICPTERCAPVIGNVLIYRDNSHLTGTYVRTLVPVMQKRITLP</sequence>
<keyword evidence="2" id="KW-0472">Membrane</keyword>
<dbReference type="GO" id="GO:0016020">
    <property type="term" value="C:membrane"/>
    <property type="evidence" value="ECO:0007669"/>
    <property type="project" value="TreeGrafter"/>
</dbReference>
<feature type="transmembrane region" description="Helical" evidence="2">
    <location>
        <begin position="229"/>
        <end position="252"/>
    </location>
</feature>
<dbReference type="RefSeq" id="WP_085142284.1">
    <property type="nucleotide sequence ID" value="NZ_JACKUA010000031.1"/>
</dbReference>
<keyword evidence="2" id="KW-1133">Transmembrane helix</keyword>
<dbReference type="InterPro" id="IPR050879">
    <property type="entry name" value="Acyltransferase_3"/>
</dbReference>
<evidence type="ECO:0000259" key="3">
    <source>
        <dbReference type="Pfam" id="PF01757"/>
    </source>
</evidence>
<feature type="region of interest" description="Disordered" evidence="1">
    <location>
        <begin position="442"/>
        <end position="473"/>
    </location>
</feature>
<evidence type="ECO:0000259" key="4">
    <source>
        <dbReference type="Pfam" id="PF19040"/>
    </source>
</evidence>
<dbReference type="EMBL" id="LQQA01000005">
    <property type="protein sequence ID" value="ORX18270.1"/>
    <property type="molecule type" value="Genomic_DNA"/>
</dbReference>
<dbReference type="AlphaFoldDB" id="A0A1X2FIK3"/>
<feature type="transmembrane region" description="Helical" evidence="2">
    <location>
        <begin position="62"/>
        <end position="82"/>
    </location>
</feature>
<dbReference type="OrthoDB" id="3404679at2"/>
<protein>
    <recommendedName>
        <fullName evidence="7">Acyltransferase</fullName>
    </recommendedName>
</protein>
<dbReference type="GO" id="GO:0016747">
    <property type="term" value="F:acyltransferase activity, transferring groups other than amino-acyl groups"/>
    <property type="evidence" value="ECO:0007669"/>
    <property type="project" value="InterPro"/>
</dbReference>
<feature type="transmembrane region" description="Helical" evidence="2">
    <location>
        <begin position="329"/>
        <end position="347"/>
    </location>
</feature>
<evidence type="ECO:0000256" key="1">
    <source>
        <dbReference type="SAM" id="MobiDB-lite"/>
    </source>
</evidence>
<evidence type="ECO:0000256" key="2">
    <source>
        <dbReference type="SAM" id="Phobius"/>
    </source>
</evidence>
<evidence type="ECO:0000313" key="5">
    <source>
        <dbReference type="EMBL" id="ORX18270.1"/>
    </source>
</evidence>
<evidence type="ECO:0000313" key="6">
    <source>
        <dbReference type="Proteomes" id="UP000193964"/>
    </source>
</evidence>
<dbReference type="PANTHER" id="PTHR23028">
    <property type="entry name" value="ACETYLTRANSFERASE"/>
    <property type="match status" value="1"/>
</dbReference>
<feature type="transmembrane region" description="Helical" evidence="2">
    <location>
        <begin position="204"/>
        <end position="223"/>
    </location>
</feature>
<feature type="transmembrane region" description="Helical" evidence="2">
    <location>
        <begin position="353"/>
        <end position="369"/>
    </location>
</feature>
<dbReference type="InterPro" id="IPR002656">
    <property type="entry name" value="Acyl_transf_3_dom"/>
</dbReference>
<feature type="transmembrane region" description="Helical" evidence="2">
    <location>
        <begin position="390"/>
        <end position="411"/>
    </location>
</feature>
<dbReference type="PANTHER" id="PTHR23028:SF53">
    <property type="entry name" value="ACYL_TRANSF_3 DOMAIN-CONTAINING PROTEIN"/>
    <property type="match status" value="1"/>
</dbReference>
<accession>A0A1X2FIK3</accession>
<dbReference type="GO" id="GO:0009103">
    <property type="term" value="P:lipopolysaccharide biosynthetic process"/>
    <property type="evidence" value="ECO:0007669"/>
    <property type="project" value="TreeGrafter"/>
</dbReference>
<feature type="transmembrane region" description="Helical" evidence="2">
    <location>
        <begin position="103"/>
        <end position="123"/>
    </location>
</feature>
<reference evidence="5 6" key="1">
    <citation type="submission" date="2016-01" db="EMBL/GenBank/DDBJ databases">
        <title>The new phylogeny of the genus Mycobacterium.</title>
        <authorList>
            <person name="Tarcisio F."/>
            <person name="Conor M."/>
            <person name="Antonella G."/>
            <person name="Elisabetta G."/>
            <person name="Giulia F.S."/>
            <person name="Sara T."/>
            <person name="Anna F."/>
            <person name="Clotilde B."/>
            <person name="Roberto B."/>
            <person name="Veronica D.S."/>
            <person name="Fabio R."/>
            <person name="Monica P."/>
            <person name="Olivier J."/>
            <person name="Enrico T."/>
            <person name="Nicola S."/>
        </authorList>
    </citation>
    <scope>NUCLEOTIDE SEQUENCE [LARGE SCALE GENOMIC DNA]</scope>
    <source>
        <strain evidence="5 6">ATCC 700010</strain>
    </source>
</reference>
<comment type="caution">
    <text evidence="5">The sequence shown here is derived from an EMBL/GenBank/DDBJ whole genome shotgun (WGS) entry which is preliminary data.</text>
</comment>
<dbReference type="Pfam" id="PF01757">
    <property type="entry name" value="Acyl_transf_3"/>
    <property type="match status" value="1"/>
</dbReference>
<feature type="domain" description="SGNH" evidence="4">
    <location>
        <begin position="501"/>
        <end position="728"/>
    </location>
</feature>
<proteinExistence type="predicted"/>
<feature type="transmembrane region" description="Helical" evidence="2">
    <location>
        <begin position="259"/>
        <end position="279"/>
    </location>
</feature>
<organism evidence="5 6">
    <name type="scientific">Mycolicibacterium wolinskyi</name>
    <dbReference type="NCBI Taxonomy" id="59750"/>
    <lineage>
        <taxon>Bacteria</taxon>
        <taxon>Bacillati</taxon>
        <taxon>Actinomycetota</taxon>
        <taxon>Actinomycetes</taxon>
        <taxon>Mycobacteriales</taxon>
        <taxon>Mycobacteriaceae</taxon>
        <taxon>Mycolicibacterium</taxon>
    </lineage>
</organism>